<evidence type="ECO:0000259" key="1">
    <source>
        <dbReference type="PROSITE" id="PS51186"/>
    </source>
</evidence>
<evidence type="ECO:0000313" key="2">
    <source>
        <dbReference type="EMBL" id="SDG62142.1"/>
    </source>
</evidence>
<dbReference type="PROSITE" id="PS51186">
    <property type="entry name" value="GNAT"/>
    <property type="match status" value="1"/>
</dbReference>
<dbReference type="EMBL" id="FNCY01000001">
    <property type="protein sequence ID" value="SDG62142.1"/>
    <property type="molecule type" value="Genomic_DNA"/>
</dbReference>
<dbReference type="Gene3D" id="3.40.630.30">
    <property type="match status" value="1"/>
</dbReference>
<dbReference type="InterPro" id="IPR016181">
    <property type="entry name" value="Acyl_CoA_acyltransferase"/>
</dbReference>
<dbReference type="InterPro" id="IPR000182">
    <property type="entry name" value="GNAT_dom"/>
</dbReference>
<dbReference type="RefSeq" id="WP_091933592.1">
    <property type="nucleotide sequence ID" value="NZ_FNCY01000001.1"/>
</dbReference>
<keyword evidence="2" id="KW-0808">Transferase</keyword>
<proteinExistence type="predicted"/>
<name>A0A1G7VQQ4_9RHOO</name>
<reference evidence="2 3" key="1">
    <citation type="submission" date="2016-10" db="EMBL/GenBank/DDBJ databases">
        <authorList>
            <person name="de Groot N.N."/>
        </authorList>
    </citation>
    <scope>NUCLEOTIDE SEQUENCE [LARGE SCALE GENOMIC DNA]</scope>
    <source>
        <strain evidence="2 3">DSM 5885</strain>
    </source>
</reference>
<dbReference type="AlphaFoldDB" id="A0A1G7VQQ4"/>
<dbReference type="Proteomes" id="UP000198607">
    <property type="component" value="Unassembled WGS sequence"/>
</dbReference>
<protein>
    <submittedName>
        <fullName evidence="2">Putative acetyltransferase</fullName>
    </submittedName>
</protein>
<feature type="domain" description="N-acetyltransferase" evidence="1">
    <location>
        <begin position="5"/>
        <end position="152"/>
    </location>
</feature>
<dbReference type="CDD" id="cd04301">
    <property type="entry name" value="NAT_SF"/>
    <property type="match status" value="1"/>
</dbReference>
<evidence type="ECO:0000313" key="3">
    <source>
        <dbReference type="Proteomes" id="UP000198607"/>
    </source>
</evidence>
<gene>
    <name evidence="2" type="ORF">SAMN05660652_00273</name>
</gene>
<organism evidence="2 3">
    <name type="scientific">Propionivibrio dicarboxylicus</name>
    <dbReference type="NCBI Taxonomy" id="83767"/>
    <lineage>
        <taxon>Bacteria</taxon>
        <taxon>Pseudomonadati</taxon>
        <taxon>Pseudomonadota</taxon>
        <taxon>Betaproteobacteria</taxon>
        <taxon>Rhodocyclales</taxon>
        <taxon>Rhodocyclaceae</taxon>
        <taxon>Propionivibrio</taxon>
    </lineage>
</organism>
<dbReference type="SUPFAM" id="SSF55729">
    <property type="entry name" value="Acyl-CoA N-acyltransferases (Nat)"/>
    <property type="match status" value="1"/>
</dbReference>
<dbReference type="OrthoDB" id="9797178at2"/>
<accession>A0A1G7VQQ4</accession>
<sequence length="177" mass="18365">MLSNIIIRDEAPADIEAIGQITVAAFATLSVSRHTEQFIIAALRRARALSVSLVAESAGELIGHIAFSPVVLSDGSAGWYGMGPLSVVPSRQRAGVGTALVQAGLARLSGLSAAGCCLVGHPAYYTRFGFRPVPGLSVDGVPDEFFFALSFGAACPQGRVAFHPAFFADGSSAEDVR</sequence>
<dbReference type="Pfam" id="PF13508">
    <property type="entry name" value="Acetyltransf_7"/>
    <property type="match status" value="1"/>
</dbReference>
<dbReference type="GO" id="GO:0016747">
    <property type="term" value="F:acyltransferase activity, transferring groups other than amino-acyl groups"/>
    <property type="evidence" value="ECO:0007669"/>
    <property type="project" value="InterPro"/>
</dbReference>
<keyword evidence="3" id="KW-1185">Reference proteome</keyword>
<dbReference type="STRING" id="83767.SAMN05660652_00273"/>